<dbReference type="InterPro" id="IPR000073">
    <property type="entry name" value="AB_hydrolase_1"/>
</dbReference>
<evidence type="ECO:0000313" key="3">
    <source>
        <dbReference type="Proteomes" id="UP000483432"/>
    </source>
</evidence>
<dbReference type="Proteomes" id="UP000483432">
    <property type="component" value="Unassembled WGS sequence"/>
</dbReference>
<gene>
    <name evidence="2" type="ORF">GZ085_02610</name>
</gene>
<dbReference type="AlphaFoldDB" id="A0A7C9NSY0"/>
<feature type="domain" description="AB hydrolase-1" evidence="1">
    <location>
        <begin position="4"/>
        <end position="119"/>
    </location>
</feature>
<reference evidence="2 3" key="1">
    <citation type="submission" date="2019-09" db="EMBL/GenBank/DDBJ databases">
        <title>H2 Metabolism Revealed by Metagenomic Analysis in Subglacial Sediment of East Antarctica.</title>
        <authorList>
            <person name="Yang Z."/>
            <person name="Zhang Y."/>
            <person name="Lv Y."/>
            <person name="Yan W."/>
            <person name="Xiao X."/>
            <person name="Sun B."/>
            <person name="Ma H."/>
        </authorList>
    </citation>
    <scope>NUCLEOTIDE SEQUENCE [LARGE SCALE GENOMIC DNA]</scope>
    <source>
        <strain evidence="2">Bin2_2</strain>
    </source>
</reference>
<dbReference type="PANTHER" id="PTHR37946">
    <property type="entry name" value="SLL1969 PROTEIN"/>
    <property type="match status" value="1"/>
</dbReference>
<dbReference type="Pfam" id="PF12697">
    <property type="entry name" value="Abhydrolase_6"/>
    <property type="match status" value="1"/>
</dbReference>
<sequence>MQAIFVHGMGRSPISGWQLMARLRTQGIRTHALGYAATFQSFVSIRNRLIAKIHALSANGDYVLIGHSLGGVLLRSAVASLPPGTPLPRQIFLLGSPIQPSHFARKLHRNWLFRALAGDCGQLLASSARMAAIGPARVPTTSIVGVLGWTGWLNPFQGDLNDGIVSASEASAEWIAEEIRIPVIHTYLPSKSGVAQIILERITNPRNIA</sequence>
<protein>
    <submittedName>
        <fullName evidence="2">Alpha/beta hydrolase</fullName>
    </submittedName>
</protein>
<dbReference type="SUPFAM" id="SSF53474">
    <property type="entry name" value="alpha/beta-Hydrolases"/>
    <property type="match status" value="1"/>
</dbReference>
<dbReference type="GO" id="GO:0016787">
    <property type="term" value="F:hydrolase activity"/>
    <property type="evidence" value="ECO:0007669"/>
    <property type="project" value="UniProtKB-KW"/>
</dbReference>
<comment type="caution">
    <text evidence="2">The sequence shown here is derived from an EMBL/GenBank/DDBJ whole genome shotgun (WGS) entry which is preliminary data.</text>
</comment>
<dbReference type="PANTHER" id="PTHR37946:SF1">
    <property type="entry name" value="SLL1969 PROTEIN"/>
    <property type="match status" value="1"/>
</dbReference>
<evidence type="ECO:0000259" key="1">
    <source>
        <dbReference type="Pfam" id="PF12697"/>
    </source>
</evidence>
<dbReference type="InterPro" id="IPR029058">
    <property type="entry name" value="AB_hydrolase_fold"/>
</dbReference>
<evidence type="ECO:0000313" key="2">
    <source>
        <dbReference type="EMBL" id="NDP47280.1"/>
    </source>
</evidence>
<dbReference type="Gene3D" id="3.40.50.1820">
    <property type="entry name" value="alpha/beta hydrolase"/>
    <property type="match status" value="1"/>
</dbReference>
<organism evidence="2 3">
    <name type="scientific">Sulfuriferula multivorans</name>
    <dbReference type="NCBI Taxonomy" id="1559896"/>
    <lineage>
        <taxon>Bacteria</taxon>
        <taxon>Pseudomonadati</taxon>
        <taxon>Pseudomonadota</taxon>
        <taxon>Betaproteobacteria</taxon>
        <taxon>Nitrosomonadales</taxon>
        <taxon>Sulfuricellaceae</taxon>
        <taxon>Sulfuriferula</taxon>
    </lineage>
</organism>
<proteinExistence type="predicted"/>
<keyword evidence="2" id="KW-0378">Hydrolase</keyword>
<name>A0A7C9NSY0_9PROT</name>
<accession>A0A7C9NSY0</accession>
<dbReference type="EMBL" id="JAAFGW010000021">
    <property type="protein sequence ID" value="NDP47280.1"/>
    <property type="molecule type" value="Genomic_DNA"/>
</dbReference>